<dbReference type="Pfam" id="PF03401">
    <property type="entry name" value="TctC"/>
    <property type="match status" value="1"/>
</dbReference>
<accession>A0ABP8GEL7</accession>
<name>A0ABP8GEL7_9BURK</name>
<dbReference type="PIRSF" id="PIRSF017082">
    <property type="entry name" value="YflP"/>
    <property type="match status" value="1"/>
</dbReference>
<dbReference type="PANTHER" id="PTHR42928">
    <property type="entry name" value="TRICARBOXYLATE-BINDING PROTEIN"/>
    <property type="match status" value="1"/>
</dbReference>
<dbReference type="CDD" id="cd07012">
    <property type="entry name" value="PBP2_Bug_TTT"/>
    <property type="match status" value="1"/>
</dbReference>
<feature type="chain" id="PRO_5045437618" evidence="2">
    <location>
        <begin position="23"/>
        <end position="315"/>
    </location>
</feature>
<keyword evidence="4" id="KW-1185">Reference proteome</keyword>
<dbReference type="EMBL" id="BAABFO010000001">
    <property type="protein sequence ID" value="GAA4322836.1"/>
    <property type="molecule type" value="Genomic_DNA"/>
</dbReference>
<dbReference type="InterPro" id="IPR005064">
    <property type="entry name" value="BUG"/>
</dbReference>
<dbReference type="InterPro" id="IPR042100">
    <property type="entry name" value="Bug_dom1"/>
</dbReference>
<dbReference type="Gene3D" id="3.40.190.150">
    <property type="entry name" value="Bordetella uptake gene, domain 1"/>
    <property type="match status" value="1"/>
</dbReference>
<comment type="similarity">
    <text evidence="1">Belongs to the UPF0065 (bug) family.</text>
</comment>
<dbReference type="RefSeq" id="WP_345245629.1">
    <property type="nucleotide sequence ID" value="NZ_BAABFO010000001.1"/>
</dbReference>
<dbReference type="SUPFAM" id="SSF53850">
    <property type="entry name" value="Periplasmic binding protein-like II"/>
    <property type="match status" value="1"/>
</dbReference>
<feature type="signal peptide" evidence="2">
    <location>
        <begin position="1"/>
        <end position="22"/>
    </location>
</feature>
<dbReference type="Proteomes" id="UP001501671">
    <property type="component" value="Unassembled WGS sequence"/>
</dbReference>
<sequence>MRGIIKSIAIAMTLMACAWANAETYPQRTVTLVVPYSPGGGVDATARILAKYLGDDLKQSFIVENRPGPGGSIGAAYVARSRPDGYTLLVGGTGPLSLAPHVIPGLPYNPQKDLRSISLLVTIPQILVVKAGGRFADFKSFEEYARSHDVPVGGTTSSGQELSVLMLRKAGDLKLTFIPYKGTNNAITDVMGGTIDAAFVDPVAMGLVRSGKLKALAVSTPQRSQANAEVPTMIEQGLPGASFQSFYALSAPAGTPDAVIQTLNRALKKALSQDEVRKSMLEQGLDPAYTSPAEADDFIARHTRNSGELLGKLGQ</sequence>
<evidence type="ECO:0000256" key="1">
    <source>
        <dbReference type="ARBA" id="ARBA00006987"/>
    </source>
</evidence>
<comment type="caution">
    <text evidence="3">The sequence shown here is derived from an EMBL/GenBank/DDBJ whole genome shotgun (WGS) entry which is preliminary data.</text>
</comment>
<keyword evidence="2" id="KW-0732">Signal</keyword>
<organism evidence="3 4">
    <name type="scientific">Pigmentiphaga soli</name>
    <dbReference type="NCBI Taxonomy" id="1007095"/>
    <lineage>
        <taxon>Bacteria</taxon>
        <taxon>Pseudomonadati</taxon>
        <taxon>Pseudomonadota</taxon>
        <taxon>Betaproteobacteria</taxon>
        <taxon>Burkholderiales</taxon>
        <taxon>Alcaligenaceae</taxon>
        <taxon>Pigmentiphaga</taxon>
    </lineage>
</organism>
<reference evidence="4" key="1">
    <citation type="journal article" date="2019" name="Int. J. Syst. Evol. Microbiol.">
        <title>The Global Catalogue of Microorganisms (GCM) 10K type strain sequencing project: providing services to taxonomists for standard genome sequencing and annotation.</title>
        <authorList>
            <consortium name="The Broad Institute Genomics Platform"/>
            <consortium name="The Broad Institute Genome Sequencing Center for Infectious Disease"/>
            <person name="Wu L."/>
            <person name="Ma J."/>
        </authorList>
    </citation>
    <scope>NUCLEOTIDE SEQUENCE [LARGE SCALE GENOMIC DNA]</scope>
    <source>
        <strain evidence="4">JCM 17666</strain>
    </source>
</reference>
<evidence type="ECO:0000313" key="3">
    <source>
        <dbReference type="EMBL" id="GAA4322836.1"/>
    </source>
</evidence>
<protein>
    <submittedName>
        <fullName evidence="3">Tripartite tricarboxylate transporter substrate binding protein</fullName>
    </submittedName>
</protein>
<dbReference type="Gene3D" id="3.40.190.10">
    <property type="entry name" value="Periplasmic binding protein-like II"/>
    <property type="match status" value="1"/>
</dbReference>
<dbReference type="PANTHER" id="PTHR42928:SF5">
    <property type="entry name" value="BLR1237 PROTEIN"/>
    <property type="match status" value="1"/>
</dbReference>
<proteinExistence type="inferred from homology"/>
<gene>
    <name evidence="3" type="ORF">GCM10023144_03200</name>
</gene>
<evidence type="ECO:0000256" key="2">
    <source>
        <dbReference type="SAM" id="SignalP"/>
    </source>
</evidence>
<dbReference type="PROSITE" id="PS51257">
    <property type="entry name" value="PROKAR_LIPOPROTEIN"/>
    <property type="match status" value="1"/>
</dbReference>
<evidence type="ECO:0000313" key="4">
    <source>
        <dbReference type="Proteomes" id="UP001501671"/>
    </source>
</evidence>